<accession>C5DGR7</accession>
<gene>
    <name evidence="2" type="ordered locus">KLTH0D07524g</name>
</gene>
<dbReference type="Proteomes" id="UP000002036">
    <property type="component" value="Chromosome D"/>
</dbReference>
<dbReference type="GeneID" id="8295279"/>
<dbReference type="InParanoid" id="C5DGR7"/>
<organism evidence="2 3">
    <name type="scientific">Lachancea thermotolerans (strain ATCC 56472 / CBS 6340 / NRRL Y-8284)</name>
    <name type="common">Yeast</name>
    <name type="synonym">Kluyveromyces thermotolerans</name>
    <dbReference type="NCBI Taxonomy" id="559295"/>
    <lineage>
        <taxon>Eukaryota</taxon>
        <taxon>Fungi</taxon>
        <taxon>Dikarya</taxon>
        <taxon>Ascomycota</taxon>
        <taxon>Saccharomycotina</taxon>
        <taxon>Saccharomycetes</taxon>
        <taxon>Saccharomycetales</taxon>
        <taxon>Saccharomycetaceae</taxon>
        <taxon>Lachancea</taxon>
    </lineage>
</organism>
<feature type="domain" description="Mmc1 C-terminal" evidence="1">
    <location>
        <begin position="256"/>
        <end position="419"/>
    </location>
</feature>
<dbReference type="HOGENOM" id="CLU_586688_0_0_1"/>
<dbReference type="InterPro" id="IPR056196">
    <property type="entry name" value="Mmc1_C"/>
</dbReference>
<protein>
    <submittedName>
        <fullName evidence="2">KLTH0D07524p</fullName>
    </submittedName>
</protein>
<reference evidence="2 3" key="1">
    <citation type="journal article" date="2009" name="Genome Res.">
        <title>Comparative genomics of protoploid Saccharomycetaceae.</title>
        <authorList>
            <consortium name="The Genolevures Consortium"/>
            <person name="Souciet J.-L."/>
            <person name="Dujon B."/>
            <person name="Gaillardin C."/>
            <person name="Johnston M."/>
            <person name="Baret P.V."/>
            <person name="Cliften P."/>
            <person name="Sherman D.J."/>
            <person name="Weissenbach J."/>
            <person name="Westhof E."/>
            <person name="Wincker P."/>
            <person name="Jubin C."/>
            <person name="Poulain J."/>
            <person name="Barbe V."/>
            <person name="Segurens B."/>
            <person name="Artiguenave F."/>
            <person name="Anthouard V."/>
            <person name="Vacherie B."/>
            <person name="Val M.-E."/>
            <person name="Fulton R.S."/>
            <person name="Minx P."/>
            <person name="Wilson R."/>
            <person name="Durrens P."/>
            <person name="Jean G."/>
            <person name="Marck C."/>
            <person name="Martin T."/>
            <person name="Nikolski M."/>
            <person name="Rolland T."/>
            <person name="Seret M.-L."/>
            <person name="Casaregola S."/>
            <person name="Despons L."/>
            <person name="Fairhead C."/>
            <person name="Fischer G."/>
            <person name="Lafontaine I."/>
            <person name="Leh V."/>
            <person name="Lemaire M."/>
            <person name="de Montigny J."/>
            <person name="Neuveglise C."/>
            <person name="Thierry A."/>
            <person name="Blanc-Lenfle I."/>
            <person name="Bleykasten C."/>
            <person name="Diffels J."/>
            <person name="Fritsch E."/>
            <person name="Frangeul L."/>
            <person name="Goeffon A."/>
            <person name="Jauniaux N."/>
            <person name="Kachouri-Lafond R."/>
            <person name="Payen C."/>
            <person name="Potier S."/>
            <person name="Pribylova L."/>
            <person name="Ozanne C."/>
            <person name="Richard G.-F."/>
            <person name="Sacerdot C."/>
            <person name="Straub M.-L."/>
            <person name="Talla E."/>
        </authorList>
    </citation>
    <scope>NUCLEOTIDE SEQUENCE [LARGE SCALE GENOMIC DNA]</scope>
    <source>
        <strain evidence="3">ATCC 56472 / CBS 6340 / NRRL Y-8284</strain>
    </source>
</reference>
<dbReference type="EMBL" id="CU928168">
    <property type="protein sequence ID" value="CAR22609.1"/>
    <property type="molecule type" value="Genomic_DNA"/>
</dbReference>
<dbReference type="OMA" id="AFVYYQL"/>
<name>C5DGR7_LACTC</name>
<evidence type="ECO:0000313" key="3">
    <source>
        <dbReference type="Proteomes" id="UP000002036"/>
    </source>
</evidence>
<dbReference type="Pfam" id="PF23867">
    <property type="entry name" value="Mmc1_N"/>
    <property type="match status" value="1"/>
</dbReference>
<dbReference type="Pfam" id="PF23868">
    <property type="entry name" value="Mmc1_C"/>
    <property type="match status" value="1"/>
</dbReference>
<dbReference type="AlphaFoldDB" id="C5DGR7"/>
<dbReference type="PANTHER" id="PTHR38644:SF1">
    <property type="entry name" value="EXPRESSED PROTEIN"/>
    <property type="match status" value="1"/>
</dbReference>
<evidence type="ECO:0000259" key="1">
    <source>
        <dbReference type="Pfam" id="PF23868"/>
    </source>
</evidence>
<keyword evidence="3" id="KW-1185">Reference proteome</keyword>
<sequence>MAWRLRLNGLGKRLSSNWSRLSEIYAKAGDKVPDKLPLLKNEANHKIRCGVILQSLKSQRQSAFLSALLSDVYSNDQYWHDQFSQRYSKRGPKLIRYGASLEVHRLDNSSTLYTLPSPWLQKHDIELLEMDEVSPANDGCHIYLGLGKALPAMVWTTLSISDTDSESPMGTREVNCKKALAGMRKLIQSKSNVTEYLKDLESSNFLYITQLLESQLCDKNHIMERLKHAVIKNIYETDTSISKYSQHLTEKKTIDGEIDNWAYKAHSALQSQLKPRLKQFVHGQLSVYKLHTYSESQLELKLREMCDLSRTSDLTEKINHIRGRLNLPLSSPPVWDMNRLHQRANAMHKVINKFIYQQFFKFQLPLILCSVLGVLSGQFSAYSMGSLAALGLVLGVNRTMHQWSAILQRFQTEVLEEKRLEIEVARGEIQTESNIKAENESRILRSKVEILEKLSK</sequence>
<dbReference type="PANTHER" id="PTHR38644">
    <property type="entry name" value="EXPRESSED PROTEIN"/>
    <property type="match status" value="1"/>
</dbReference>
<dbReference type="RefSeq" id="XP_002553047.1">
    <property type="nucleotide sequence ID" value="XM_002553001.1"/>
</dbReference>
<dbReference type="OrthoDB" id="5319015at2759"/>
<dbReference type="KEGG" id="lth:KLTH0D07524g"/>
<dbReference type="eggNOG" id="ENOG502RY8K">
    <property type="taxonomic scope" value="Eukaryota"/>
</dbReference>
<proteinExistence type="predicted"/>
<evidence type="ECO:0000313" key="2">
    <source>
        <dbReference type="EMBL" id="CAR22609.1"/>
    </source>
</evidence>